<feature type="region of interest" description="Disordered" evidence="1">
    <location>
        <begin position="24"/>
        <end position="70"/>
    </location>
</feature>
<dbReference type="EMBL" id="NSJV01000521">
    <property type="protein sequence ID" value="PAU45905.1"/>
    <property type="molecule type" value="Genomic_DNA"/>
</dbReference>
<sequence>MRRITGGLVSAALMVGALTGCASGDGDAGKADKAEASGKAAGKTEPSKPAVPSATETAESGRGSGTRVGEAGSACELPVSFETAEGWKANTMSEAESDLLGDITHHKSLKGTCEIDTKDRAINRMLVWTGPATDSSARHVLDVFMTEEGKYLVESKYQDLKVGGQPAVEVVYKLNSPKLGEDREQRALALSTPKGVAVIQLRGFDTEEHRRILPVYELAKKTMAGASATAN</sequence>
<reference evidence="3 4" key="1">
    <citation type="submission" date="2017-08" db="EMBL/GenBank/DDBJ databases">
        <title>Genome sequence of Streptomyces albireticuli NRRL B-1670.</title>
        <authorList>
            <person name="Graham D.E."/>
            <person name="Mahan K.M."/>
            <person name="Klingeman D.M."/>
            <person name="Hettich R.L."/>
            <person name="Parry R.J."/>
            <person name="Spain J.C."/>
        </authorList>
    </citation>
    <scope>NUCLEOTIDE SEQUENCE [LARGE SCALE GENOMIC DNA]</scope>
    <source>
        <strain evidence="3 4">NRRL B-1670</strain>
    </source>
</reference>
<evidence type="ECO:0008006" key="5">
    <source>
        <dbReference type="Google" id="ProtNLM"/>
    </source>
</evidence>
<dbReference type="RefSeq" id="WP_095583578.1">
    <property type="nucleotide sequence ID" value="NZ_JAJQQQ010000005.1"/>
</dbReference>
<organism evidence="3 4">
    <name type="scientific">Streptomyces albireticuli</name>
    <dbReference type="NCBI Taxonomy" id="1940"/>
    <lineage>
        <taxon>Bacteria</taxon>
        <taxon>Bacillati</taxon>
        <taxon>Actinomycetota</taxon>
        <taxon>Actinomycetes</taxon>
        <taxon>Kitasatosporales</taxon>
        <taxon>Streptomycetaceae</taxon>
        <taxon>Streptomyces</taxon>
    </lineage>
</organism>
<dbReference type="AlphaFoldDB" id="A0A2A2D311"/>
<dbReference type="InterPro" id="IPR044058">
    <property type="entry name" value="Lipoprotein_23"/>
</dbReference>
<dbReference type="Pfam" id="PF18966">
    <property type="entry name" value="Lipoprotein_23"/>
    <property type="match status" value="1"/>
</dbReference>
<evidence type="ECO:0000313" key="3">
    <source>
        <dbReference type="EMBL" id="PAU45905.1"/>
    </source>
</evidence>
<proteinExistence type="predicted"/>
<name>A0A2A2D311_9ACTN</name>
<comment type="caution">
    <text evidence="3">The sequence shown here is derived from an EMBL/GenBank/DDBJ whole genome shotgun (WGS) entry which is preliminary data.</text>
</comment>
<protein>
    <recommendedName>
        <fullName evidence="5">Lipoprotein</fullName>
    </recommendedName>
</protein>
<feature type="chain" id="PRO_5038895705" description="Lipoprotein" evidence="2">
    <location>
        <begin position="23"/>
        <end position="231"/>
    </location>
</feature>
<gene>
    <name evidence="3" type="ORF">CK936_27050</name>
</gene>
<keyword evidence="4" id="KW-1185">Reference proteome</keyword>
<evidence type="ECO:0000313" key="4">
    <source>
        <dbReference type="Proteomes" id="UP000218944"/>
    </source>
</evidence>
<evidence type="ECO:0000256" key="2">
    <source>
        <dbReference type="SAM" id="SignalP"/>
    </source>
</evidence>
<evidence type="ECO:0000256" key="1">
    <source>
        <dbReference type="SAM" id="MobiDB-lite"/>
    </source>
</evidence>
<keyword evidence="2" id="KW-0732">Signal</keyword>
<dbReference type="PROSITE" id="PS51257">
    <property type="entry name" value="PROKAR_LIPOPROTEIN"/>
    <property type="match status" value="1"/>
</dbReference>
<feature type="signal peptide" evidence="2">
    <location>
        <begin position="1"/>
        <end position="22"/>
    </location>
</feature>
<accession>A0A2A2D311</accession>
<feature type="compositionally biased region" description="Basic and acidic residues" evidence="1">
    <location>
        <begin position="27"/>
        <end position="36"/>
    </location>
</feature>
<dbReference type="Proteomes" id="UP000218944">
    <property type="component" value="Unassembled WGS sequence"/>
</dbReference>